<keyword evidence="3" id="KW-1185">Reference proteome</keyword>
<dbReference type="OrthoDB" id="9805728at2"/>
<evidence type="ECO:0000313" key="2">
    <source>
        <dbReference type="EMBL" id="RXK48801.1"/>
    </source>
</evidence>
<dbReference type="InterPro" id="IPR001279">
    <property type="entry name" value="Metallo-B-lactamas"/>
</dbReference>
<dbReference type="PANTHER" id="PTHR15032:SF4">
    <property type="entry name" value="N-ACYL-PHOSPHATIDYLETHANOLAMINE-HYDROLYZING PHOSPHOLIPASE D"/>
    <property type="match status" value="1"/>
</dbReference>
<dbReference type="InterPro" id="IPR036866">
    <property type="entry name" value="RibonucZ/Hydroxyglut_hydro"/>
</dbReference>
<accession>A0A4Q1BZ75</accession>
<dbReference type="InterPro" id="IPR024884">
    <property type="entry name" value="NAPE-PLD"/>
</dbReference>
<sequence>MMKRRRMLGYLGILTTVSLGSIYTLNKKVWGANPKGKRLQRIQNSPHYNNGEFQNLSYTPTFAEENNKIGSMFRVMTSSNHRTKPSIALPSLKPNLASISSSEDYMIWLGHSSYLFQIEGKTLLIDPVLSGFAAPFSWMNSSFPGTDPLTAEELPDIDYLLISHDHYDHLDYATIQKIINKVKRVICGLGVGAHLEHWGYSPDLISEIDWHESITLEKDWQITATPARHFSGRGIQRNKTLWVSFVLKTNQYNLFLGGDSGYDSHFKSIGEQYGPFDLALIEQGQYNQAWKYIHLMPEEIFTVAQELQAKKIFAGHNSKFKLSVHPWDEPMKLLWGNSQQQEIPIITPKIGEVVYLNRNNQVFSRWWEGII</sequence>
<name>A0A4Q1BZ75_9BACT</name>
<dbReference type="Pfam" id="PF12706">
    <property type="entry name" value="Lactamase_B_2"/>
    <property type="match status" value="1"/>
</dbReference>
<feature type="domain" description="Metallo-beta-lactamase" evidence="1">
    <location>
        <begin position="122"/>
        <end position="316"/>
    </location>
</feature>
<evidence type="ECO:0000259" key="1">
    <source>
        <dbReference type="Pfam" id="PF12706"/>
    </source>
</evidence>
<dbReference type="GO" id="GO:0070290">
    <property type="term" value="F:N-acylphosphatidylethanolamine-specific phospholipase D activity"/>
    <property type="evidence" value="ECO:0007669"/>
    <property type="project" value="InterPro"/>
</dbReference>
<comment type="caution">
    <text evidence="2">The sequence shown here is derived from an EMBL/GenBank/DDBJ whole genome shotgun (WGS) entry which is preliminary data.</text>
</comment>
<gene>
    <name evidence="2" type="ORF">ESB04_07535</name>
</gene>
<dbReference type="Gene3D" id="3.60.15.10">
    <property type="entry name" value="Ribonuclease Z/Hydroxyacylglutathione hydrolase-like"/>
    <property type="match status" value="1"/>
</dbReference>
<organism evidence="2 3">
    <name type="scientific">Aquirufa rosea</name>
    <dbReference type="NCBI Taxonomy" id="2509241"/>
    <lineage>
        <taxon>Bacteria</taxon>
        <taxon>Pseudomonadati</taxon>
        <taxon>Bacteroidota</taxon>
        <taxon>Cytophagia</taxon>
        <taxon>Cytophagales</taxon>
        <taxon>Flectobacillaceae</taxon>
        <taxon>Aquirufa</taxon>
    </lineage>
</organism>
<reference evidence="2 3" key="1">
    <citation type="submission" date="2019-01" db="EMBL/GenBank/DDBJ databases">
        <title>Cytophagaceae bacterium strain CAR-16.</title>
        <authorList>
            <person name="Chen W.-M."/>
        </authorList>
    </citation>
    <scope>NUCLEOTIDE SEQUENCE [LARGE SCALE GENOMIC DNA]</scope>
    <source>
        <strain evidence="2 3">CAR-16</strain>
    </source>
</reference>
<dbReference type="PANTHER" id="PTHR15032">
    <property type="entry name" value="N-ACYL-PHOSPHATIDYLETHANOLAMINE-HYDROLYZING PHOSPHOLIPASE D"/>
    <property type="match status" value="1"/>
</dbReference>
<dbReference type="AlphaFoldDB" id="A0A4Q1BZ75"/>
<dbReference type="GO" id="GO:0008270">
    <property type="term" value="F:zinc ion binding"/>
    <property type="evidence" value="ECO:0007669"/>
    <property type="project" value="InterPro"/>
</dbReference>
<protein>
    <submittedName>
        <fullName evidence="2">MBL fold metallo-hydrolase</fullName>
    </submittedName>
</protein>
<dbReference type="EMBL" id="SDHY01000004">
    <property type="protein sequence ID" value="RXK48801.1"/>
    <property type="molecule type" value="Genomic_DNA"/>
</dbReference>
<keyword evidence="2" id="KW-0378">Hydrolase</keyword>
<evidence type="ECO:0000313" key="3">
    <source>
        <dbReference type="Proteomes" id="UP000289455"/>
    </source>
</evidence>
<dbReference type="SUPFAM" id="SSF56281">
    <property type="entry name" value="Metallo-hydrolase/oxidoreductase"/>
    <property type="match status" value="1"/>
</dbReference>
<dbReference type="Proteomes" id="UP000289455">
    <property type="component" value="Unassembled WGS sequence"/>
</dbReference>
<dbReference type="PIRSF" id="PIRSF038896">
    <property type="entry name" value="NAPE-PLD"/>
    <property type="match status" value="1"/>
</dbReference>
<dbReference type="GO" id="GO:0005737">
    <property type="term" value="C:cytoplasm"/>
    <property type="evidence" value="ECO:0007669"/>
    <property type="project" value="TreeGrafter"/>
</dbReference>
<dbReference type="RefSeq" id="WP_129027125.1">
    <property type="nucleotide sequence ID" value="NZ_SDHY01000004.1"/>
</dbReference>
<proteinExistence type="predicted"/>